<sequence>MASTLRLILERYIAVQPKANKLSLPLDRNLGDITRYKYVFAGALPLRLERLSSEQPSANALSLGMMQPLGTIAPPLYFISSSLPLLLTVATSEQPLSSALPLNMSRRLGTAIGAPVTPPDVADDVSVAVNATAVLTPTANASVSVAELDNSVNITVTATASLTPVANASLSAELAEVNTNIAITATATLNPVASAKAEYDSNNPSLVMLDVSSDIQQSKLQGVDRRSGFEANDNLTQQVNTGWQQSKLIGTDNQAQFEANEQLHSSSQVSFEQSKLIGDSSKQGAEYQTFIASKSQLQYEQSKLVGQGQWYSFEAMAKRQIERAIHGENAKLLTDKLGTFSDYNRFVAQQKRLLIETARLPFSKLRYVAPDLSQTVILKQQIIEGWECGSGALRHYVYNDELALPMTRRIADRGASSQLAMPMTMPHGVLILSAIDADAMENYPCKRKTLAVNPTLDVVTCKPKVFGKSAGIAVNSQATLNAIAYLQLSISDKSDAYGQGVIFVTNSVSLVRSDDGREIKMLGFSVGIDSNSYTWSFSATVPLSELSKVDTAHEQRIGVDFTCNGNLWRFILDDCSDSVSFGESSLTIKGKSRAMLLAHPYATQRGFKFDTAMSARQIADAELNRNGIASGFSLDWQLAGVNGWNVPANTYSYTGKTPINSLQWIAEAAGGFINADMSADILHVLAHYPIPSWEWAAQTPSIELPISLITSRSRGRVNKPAYNGVTIYGENDNGIGALIKRTGTSGGYQPTMVTSDLMTDTAAAISRGKMILSDTGDIGNIGISMPLVADVGVLKPSTLIGVNDGESWVGMVRGTTITGRLSSNRALEIDQSIDVERHFDKEIV</sequence>
<dbReference type="EMBL" id="LNDJ01000047">
    <property type="protein sequence ID" value="KRU23306.1"/>
    <property type="molecule type" value="Genomic_DNA"/>
</dbReference>
<gene>
    <name evidence="1" type="ORF">AS194_05090</name>
</gene>
<keyword evidence="2" id="KW-1185">Reference proteome</keyword>
<reference evidence="1 2" key="1">
    <citation type="submission" date="2015-11" db="EMBL/GenBank/DDBJ databases">
        <title>Permanent draft genome of Psychrobacter piscatorii LQ58.</title>
        <authorList>
            <person name="Zhou M."/>
            <person name="Dong B."/>
            <person name="Liu Q."/>
        </authorList>
    </citation>
    <scope>NUCLEOTIDE SEQUENCE [LARGE SCALE GENOMIC DNA]</scope>
    <source>
        <strain evidence="1 2">LQ58</strain>
    </source>
</reference>
<dbReference type="Proteomes" id="UP000051202">
    <property type="component" value="Unassembled WGS sequence"/>
</dbReference>
<proteinExistence type="predicted"/>
<dbReference type="RefSeq" id="WP_058023941.1">
    <property type="nucleotide sequence ID" value="NZ_LNDJ01000047.1"/>
</dbReference>
<dbReference type="STRING" id="554343.AS194_05090"/>
<organism evidence="1 2">
    <name type="scientific">Psychrobacter piscatorii</name>
    <dbReference type="NCBI Taxonomy" id="554343"/>
    <lineage>
        <taxon>Bacteria</taxon>
        <taxon>Pseudomonadati</taxon>
        <taxon>Pseudomonadota</taxon>
        <taxon>Gammaproteobacteria</taxon>
        <taxon>Moraxellales</taxon>
        <taxon>Moraxellaceae</taxon>
        <taxon>Psychrobacter</taxon>
    </lineage>
</organism>
<evidence type="ECO:0000313" key="1">
    <source>
        <dbReference type="EMBL" id="KRU23306.1"/>
    </source>
</evidence>
<accession>A0A0T6DU52</accession>
<dbReference type="AlphaFoldDB" id="A0A0T6DU52"/>
<comment type="caution">
    <text evidence="1">The sequence shown here is derived from an EMBL/GenBank/DDBJ whole genome shotgun (WGS) entry which is preliminary data.</text>
</comment>
<evidence type="ECO:0000313" key="2">
    <source>
        <dbReference type="Proteomes" id="UP000051202"/>
    </source>
</evidence>
<protein>
    <submittedName>
        <fullName evidence="1">Uncharacterized protein</fullName>
    </submittedName>
</protein>
<name>A0A0T6DU52_9GAMM</name>